<evidence type="ECO:0000313" key="1">
    <source>
        <dbReference type="EMBL" id="KRL04773.1"/>
    </source>
</evidence>
<gene>
    <name evidence="1" type="ORF">FD46_GL001910</name>
</gene>
<dbReference type="Pfam" id="PF06133">
    <property type="entry name" value="Com_YlbF"/>
    <property type="match status" value="1"/>
</dbReference>
<dbReference type="SUPFAM" id="SSF158622">
    <property type="entry name" value="YheA/YmcA-like"/>
    <property type="match status" value="1"/>
</dbReference>
<evidence type="ECO:0000313" key="2">
    <source>
        <dbReference type="Proteomes" id="UP000051686"/>
    </source>
</evidence>
<dbReference type="EMBL" id="AZEH01000039">
    <property type="protein sequence ID" value="KRL04773.1"/>
    <property type="molecule type" value="Genomic_DNA"/>
</dbReference>
<comment type="caution">
    <text evidence="1">The sequence shown here is derived from an EMBL/GenBank/DDBJ whole genome shotgun (WGS) entry which is preliminary data.</text>
</comment>
<protein>
    <submittedName>
        <fullName evidence="1">Uncharacterized protein</fullName>
    </submittedName>
</protein>
<accession>A0A0R1MHK4</accession>
<reference evidence="1 2" key="1">
    <citation type="journal article" date="2015" name="Genome Announc.">
        <title>Expanding the biotechnology potential of lactobacilli through comparative genomics of 213 strains and associated genera.</title>
        <authorList>
            <person name="Sun Z."/>
            <person name="Harris H.M."/>
            <person name="McCann A."/>
            <person name="Guo C."/>
            <person name="Argimon S."/>
            <person name="Zhang W."/>
            <person name="Yang X."/>
            <person name="Jeffery I.B."/>
            <person name="Cooney J.C."/>
            <person name="Kagawa T.F."/>
            <person name="Liu W."/>
            <person name="Song Y."/>
            <person name="Salvetti E."/>
            <person name="Wrobel A."/>
            <person name="Rasinkangas P."/>
            <person name="Parkhill J."/>
            <person name="Rea M.C."/>
            <person name="O'Sullivan O."/>
            <person name="Ritari J."/>
            <person name="Douillard F.P."/>
            <person name="Paul Ross R."/>
            <person name="Yang R."/>
            <person name="Briner A.E."/>
            <person name="Felis G.E."/>
            <person name="de Vos W.M."/>
            <person name="Barrangou R."/>
            <person name="Klaenhammer T.R."/>
            <person name="Caufield P.W."/>
            <person name="Cui Y."/>
            <person name="Zhang H."/>
            <person name="O'Toole P.W."/>
        </authorList>
    </citation>
    <scope>NUCLEOTIDE SEQUENCE [LARGE SCALE GENOMIC DNA]</scope>
    <source>
        <strain evidence="1 2">DSM 19972</strain>
    </source>
</reference>
<proteinExistence type="predicted"/>
<keyword evidence="2" id="KW-1185">Reference proteome</keyword>
<dbReference type="Proteomes" id="UP000051686">
    <property type="component" value="Unassembled WGS sequence"/>
</dbReference>
<organism evidence="1 2">
    <name type="scientific">Liquorilactobacillus oeni DSM 19972</name>
    <dbReference type="NCBI Taxonomy" id="1423777"/>
    <lineage>
        <taxon>Bacteria</taxon>
        <taxon>Bacillati</taxon>
        <taxon>Bacillota</taxon>
        <taxon>Bacilli</taxon>
        <taxon>Lactobacillales</taxon>
        <taxon>Lactobacillaceae</taxon>
        <taxon>Liquorilactobacillus</taxon>
    </lineage>
</organism>
<dbReference type="AlphaFoldDB" id="A0A0R1MHK4"/>
<dbReference type="STRING" id="1423777.FD46_GL001910"/>
<name>A0A0R1MHK4_9LACO</name>
<dbReference type="Gene3D" id="1.20.1500.10">
    <property type="entry name" value="YheA/YmcA-like"/>
    <property type="match status" value="1"/>
</dbReference>
<dbReference type="InterPro" id="IPR023378">
    <property type="entry name" value="YheA/YmcA-like_dom_sf"/>
</dbReference>
<dbReference type="InterPro" id="IPR010368">
    <property type="entry name" value="Com_YlbF"/>
</dbReference>
<dbReference type="PATRIC" id="fig|1423777.3.peg.1967"/>
<sequence>MLDEEDLKMTNIYASAHEVEKAVRRSEEFSALKNAYEALKLDKEAFTQFKELQKNQIELRKKQFTGDIDGKDLVEFQEEVKKAARFPSLMKLESKEKALAEIVDELNGIMFKPIHELYQDKG</sequence>